<dbReference type="InterPro" id="IPR000595">
    <property type="entry name" value="cNMP-bd_dom"/>
</dbReference>
<dbReference type="AlphaFoldDB" id="A0A8C7I812"/>
<name>A0A8C7I812_ONCKI</name>
<keyword evidence="4" id="KW-0418">Kinase</keyword>
<evidence type="ECO:0000256" key="6">
    <source>
        <dbReference type="SAM" id="MobiDB-lite"/>
    </source>
</evidence>
<reference evidence="8" key="2">
    <citation type="submission" date="2025-09" db="UniProtKB">
        <authorList>
            <consortium name="Ensembl"/>
        </authorList>
    </citation>
    <scope>IDENTIFICATION</scope>
</reference>
<evidence type="ECO:0000259" key="7">
    <source>
        <dbReference type="PROSITE" id="PS50042"/>
    </source>
</evidence>
<evidence type="ECO:0000256" key="1">
    <source>
        <dbReference type="ARBA" id="ARBA00022527"/>
    </source>
</evidence>
<keyword evidence="9" id="KW-1185">Reference proteome</keyword>
<protein>
    <recommendedName>
        <fullName evidence="7">Cyclic nucleotide-binding domain-containing protein</fullName>
    </recommendedName>
</protein>
<dbReference type="PROSITE" id="PS00888">
    <property type="entry name" value="CNMP_BINDING_1"/>
    <property type="match status" value="1"/>
</dbReference>
<keyword evidence="5" id="KW-0067">ATP-binding</keyword>
<sequence>MGTLRDLQFALQLKIEELRQRDTLIDELELELDTKDDLIRQLQTELDRHHKAPQYPGTTGSTENTASGLSPPVPDEPQRTKRQAISAEPTALDPADLTHVTLTNYSKSEKYTNTCIHIHTQTHAYTYTHTHTHTHTFSMYRSRELIQRALLENDLMKHLEQGQRVRWRLLKGDRSCAPWILGRSLENWPSSTTVPGPLLLQTHYSEGVYIIRQGTTGDTFFIISEGQVKVTQQKTIKEELEFRTTLTRGDWFGEQALKG</sequence>
<keyword evidence="1" id="KW-0723">Serine/threonine-protein kinase</keyword>
<evidence type="ECO:0000313" key="8">
    <source>
        <dbReference type="Ensembl" id="ENSOKIP00005068481.1"/>
    </source>
</evidence>
<proteinExistence type="predicted"/>
<dbReference type="Proteomes" id="UP000694557">
    <property type="component" value="Unassembled WGS sequence"/>
</dbReference>
<dbReference type="CDD" id="cd00038">
    <property type="entry name" value="CAP_ED"/>
    <property type="match status" value="1"/>
</dbReference>
<reference evidence="8" key="1">
    <citation type="submission" date="2025-08" db="UniProtKB">
        <authorList>
            <consortium name="Ensembl"/>
        </authorList>
    </citation>
    <scope>IDENTIFICATION</scope>
</reference>
<feature type="compositionally biased region" description="Polar residues" evidence="6">
    <location>
        <begin position="56"/>
        <end position="68"/>
    </location>
</feature>
<evidence type="ECO:0000256" key="4">
    <source>
        <dbReference type="ARBA" id="ARBA00022777"/>
    </source>
</evidence>
<dbReference type="InterPro" id="IPR018490">
    <property type="entry name" value="cNMP-bd_dom_sf"/>
</dbReference>
<dbReference type="Ensembl" id="ENSOKIT00005072837.1">
    <property type="protein sequence ID" value="ENSOKIP00005068481.1"/>
    <property type="gene ID" value="ENSOKIG00005029410.1"/>
</dbReference>
<feature type="domain" description="Cyclic nucleotide-binding" evidence="7">
    <location>
        <begin position="199"/>
        <end position="259"/>
    </location>
</feature>
<evidence type="ECO:0000256" key="2">
    <source>
        <dbReference type="ARBA" id="ARBA00022679"/>
    </source>
</evidence>
<keyword evidence="2" id="KW-0808">Transferase</keyword>
<evidence type="ECO:0000313" key="9">
    <source>
        <dbReference type="Proteomes" id="UP000694557"/>
    </source>
</evidence>
<dbReference type="Gene3D" id="1.20.5.170">
    <property type="match status" value="1"/>
</dbReference>
<dbReference type="Pfam" id="PF00027">
    <property type="entry name" value="cNMP_binding"/>
    <property type="match status" value="1"/>
</dbReference>
<accession>A0A8C7I812</accession>
<dbReference type="PANTHER" id="PTHR24353">
    <property type="entry name" value="CYCLIC NUCLEOTIDE-DEPENDENT PROTEIN KINASE"/>
    <property type="match status" value="1"/>
</dbReference>
<dbReference type="InterPro" id="IPR018488">
    <property type="entry name" value="cNMP-bd_CS"/>
</dbReference>
<feature type="region of interest" description="Disordered" evidence="6">
    <location>
        <begin position="46"/>
        <end position="92"/>
    </location>
</feature>
<dbReference type="SUPFAM" id="SSF51206">
    <property type="entry name" value="cAMP-binding domain-like"/>
    <property type="match status" value="1"/>
</dbReference>
<dbReference type="PROSITE" id="PS50042">
    <property type="entry name" value="CNMP_BINDING_3"/>
    <property type="match status" value="1"/>
</dbReference>
<dbReference type="GeneTree" id="ENSGT00940000154704"/>
<evidence type="ECO:0000256" key="3">
    <source>
        <dbReference type="ARBA" id="ARBA00022741"/>
    </source>
</evidence>
<dbReference type="GO" id="GO:0005524">
    <property type="term" value="F:ATP binding"/>
    <property type="evidence" value="ECO:0007669"/>
    <property type="project" value="UniProtKB-KW"/>
</dbReference>
<dbReference type="CDD" id="cd12086">
    <property type="entry name" value="DD_cGKI-beta"/>
    <property type="match status" value="1"/>
</dbReference>
<dbReference type="InterPro" id="IPR014710">
    <property type="entry name" value="RmlC-like_jellyroll"/>
</dbReference>
<dbReference type="GO" id="GO:0004674">
    <property type="term" value="F:protein serine/threonine kinase activity"/>
    <property type="evidence" value="ECO:0007669"/>
    <property type="project" value="UniProtKB-KW"/>
</dbReference>
<dbReference type="Gene3D" id="2.60.120.10">
    <property type="entry name" value="Jelly Rolls"/>
    <property type="match status" value="1"/>
</dbReference>
<keyword evidence="3" id="KW-0547">Nucleotide-binding</keyword>
<dbReference type="PANTHER" id="PTHR24353:SF68">
    <property type="match status" value="1"/>
</dbReference>
<evidence type="ECO:0000256" key="5">
    <source>
        <dbReference type="ARBA" id="ARBA00022840"/>
    </source>
</evidence>
<organism evidence="8 9">
    <name type="scientific">Oncorhynchus kisutch</name>
    <name type="common">Coho salmon</name>
    <name type="synonym">Salmo kisutch</name>
    <dbReference type="NCBI Taxonomy" id="8019"/>
    <lineage>
        <taxon>Eukaryota</taxon>
        <taxon>Metazoa</taxon>
        <taxon>Chordata</taxon>
        <taxon>Craniata</taxon>
        <taxon>Vertebrata</taxon>
        <taxon>Euteleostomi</taxon>
        <taxon>Actinopterygii</taxon>
        <taxon>Neopterygii</taxon>
        <taxon>Teleostei</taxon>
        <taxon>Protacanthopterygii</taxon>
        <taxon>Salmoniformes</taxon>
        <taxon>Salmonidae</taxon>
        <taxon>Salmoninae</taxon>
        <taxon>Oncorhynchus</taxon>
    </lineage>
</organism>